<dbReference type="GeneID" id="97307194"/>
<gene>
    <name evidence="2" type="ORF">E2553_00135</name>
</gene>
<comment type="caution">
    <text evidence="2">The sequence shown here is derived from an EMBL/GenBank/DDBJ whole genome shotgun (WGS) entry which is preliminary data.</text>
</comment>
<accession>A0A4Y8N2A8</accession>
<proteinExistence type="predicted"/>
<dbReference type="RefSeq" id="WP_134455528.1">
    <property type="nucleotide sequence ID" value="NZ_JBHMFL010000042.1"/>
</dbReference>
<dbReference type="Proteomes" id="UP000297385">
    <property type="component" value="Unassembled WGS sequence"/>
</dbReference>
<dbReference type="EMBL" id="SNVI01000001">
    <property type="protein sequence ID" value="TFE43578.1"/>
    <property type="molecule type" value="Genomic_DNA"/>
</dbReference>
<sequence>MSTKASARPEQNAPASVGESPNTSDDRRSYGEVTPARMLSFLSERVQDLDADELRFLCSATECASHMAHGLGDAVSNIGCLINADFTPGRMRAGNFENPGAVSGLLFVIADQIRVIGELAQIGADAAFKLSEQGERHV</sequence>
<protein>
    <submittedName>
        <fullName evidence="2">Uncharacterized protein</fullName>
    </submittedName>
</protein>
<dbReference type="AlphaFoldDB" id="A0A4Y8N2A8"/>
<evidence type="ECO:0000256" key="1">
    <source>
        <dbReference type="SAM" id="MobiDB-lite"/>
    </source>
</evidence>
<evidence type="ECO:0000313" key="3">
    <source>
        <dbReference type="Proteomes" id="UP000297385"/>
    </source>
</evidence>
<evidence type="ECO:0000313" key="2">
    <source>
        <dbReference type="EMBL" id="TFE43578.1"/>
    </source>
</evidence>
<name>A0A4Y8N2A8_9BURK</name>
<organism evidence="2 3">
    <name type="scientific">Paraburkholderia dipogonis</name>
    <dbReference type="NCBI Taxonomy" id="1211383"/>
    <lineage>
        <taxon>Bacteria</taxon>
        <taxon>Pseudomonadati</taxon>
        <taxon>Pseudomonadota</taxon>
        <taxon>Betaproteobacteria</taxon>
        <taxon>Burkholderiales</taxon>
        <taxon>Burkholderiaceae</taxon>
        <taxon>Paraburkholderia</taxon>
    </lineage>
</organism>
<feature type="region of interest" description="Disordered" evidence="1">
    <location>
        <begin position="1"/>
        <end position="30"/>
    </location>
</feature>
<reference evidence="2 3" key="1">
    <citation type="submission" date="2019-03" db="EMBL/GenBank/DDBJ databases">
        <title>Complete Genome Sequence of Paraburkholderia dipogonis ICMP 19430T, a Nitrogen-fixing Symbiont of the South African Invasive Legume Dipogon lignosus in New Zealand.</title>
        <authorList>
            <person name="De Meyer S.E."/>
        </authorList>
    </citation>
    <scope>NUCLEOTIDE SEQUENCE [LARGE SCALE GENOMIC DNA]</scope>
    <source>
        <strain evidence="2 3">ICMP 19430</strain>
    </source>
</reference>